<accession>A0ABV1MQK9</accession>
<keyword evidence="2" id="KW-1185">Reference proteome</keyword>
<protein>
    <submittedName>
        <fullName evidence="1">Uncharacterized protein</fullName>
    </submittedName>
</protein>
<sequence length="50" mass="5418">MNVVISPFSAGVQNPLKKVKASGGCHGIGKEFFVQAQSRFQTQLRQGIID</sequence>
<comment type="caution">
    <text evidence="1">The sequence shown here is derived from an EMBL/GenBank/DDBJ whole genome shotgun (WGS) entry which is preliminary data.</text>
</comment>
<gene>
    <name evidence="1" type="ORF">ABNX05_04715</name>
</gene>
<organism evidence="1 2">
    <name type="scientific">Lysinibacillus zambalensis</name>
    <dbReference type="NCBI Taxonomy" id="3160866"/>
    <lineage>
        <taxon>Bacteria</taxon>
        <taxon>Bacillati</taxon>
        <taxon>Bacillota</taxon>
        <taxon>Bacilli</taxon>
        <taxon>Bacillales</taxon>
        <taxon>Bacillaceae</taxon>
        <taxon>Lysinibacillus</taxon>
    </lineage>
</organism>
<reference evidence="1 2" key="1">
    <citation type="submission" date="2024-06" db="EMBL/GenBank/DDBJ databases">
        <title>Lysinibacillus zambalefons sp. nov., a Novel Firmicute Isolated from the Poon Bato Zambales Hyperalkaline Spring.</title>
        <authorList>
            <person name="Aja J.A."/>
            <person name="Lazaro J.E.H."/>
            <person name="Llorin L.D."/>
            <person name="Lim K.R."/>
            <person name="Teodosio J."/>
            <person name="Dalisay D.S."/>
        </authorList>
    </citation>
    <scope>NUCLEOTIDE SEQUENCE [LARGE SCALE GENOMIC DNA]</scope>
    <source>
        <strain evidence="1 2">M3</strain>
    </source>
</reference>
<dbReference type="EMBL" id="JBEGDG010000002">
    <property type="protein sequence ID" value="MEQ6353909.1"/>
    <property type="molecule type" value="Genomic_DNA"/>
</dbReference>
<dbReference type="Proteomes" id="UP001478862">
    <property type="component" value="Unassembled WGS sequence"/>
</dbReference>
<evidence type="ECO:0000313" key="1">
    <source>
        <dbReference type="EMBL" id="MEQ6353909.1"/>
    </source>
</evidence>
<proteinExistence type="predicted"/>
<evidence type="ECO:0000313" key="2">
    <source>
        <dbReference type="Proteomes" id="UP001478862"/>
    </source>
</evidence>
<name>A0ABV1MQK9_9BACI</name>